<dbReference type="STRING" id="656914.SAMN00017405_1742"/>
<dbReference type="Proteomes" id="UP000192731">
    <property type="component" value="Unassembled WGS sequence"/>
</dbReference>
<dbReference type="PANTHER" id="PTHR38455">
    <property type="entry name" value="HYPOTHETICAL CYTOSOLIC PROTEIN"/>
    <property type="match status" value="1"/>
</dbReference>
<sequence>MPMDLKVGDIVQTKKTHPCGSKEWEILRTGADFRIKCTGCERQVWISRVKLEKSIKKVISE</sequence>
<evidence type="ECO:0000313" key="1">
    <source>
        <dbReference type="EMBL" id="SMB87680.1"/>
    </source>
</evidence>
<keyword evidence="2" id="KW-1185">Reference proteome</keyword>
<organism evidence="1 2">
    <name type="scientific">Desulfonispora thiosulfatigenes DSM 11270</name>
    <dbReference type="NCBI Taxonomy" id="656914"/>
    <lineage>
        <taxon>Bacteria</taxon>
        <taxon>Bacillati</taxon>
        <taxon>Bacillota</taxon>
        <taxon>Clostridia</taxon>
        <taxon>Eubacteriales</taxon>
        <taxon>Peptococcaceae</taxon>
        <taxon>Desulfonispora</taxon>
    </lineage>
</organism>
<dbReference type="AlphaFoldDB" id="A0A1W1V313"/>
<accession>A0A1W1V313</accession>
<dbReference type="RefSeq" id="WP_084052725.1">
    <property type="nucleotide sequence ID" value="NZ_FWWT01000014.1"/>
</dbReference>
<dbReference type="EMBL" id="FWWT01000014">
    <property type="protein sequence ID" value="SMB87680.1"/>
    <property type="molecule type" value="Genomic_DNA"/>
</dbReference>
<evidence type="ECO:0000313" key="2">
    <source>
        <dbReference type="Proteomes" id="UP000192731"/>
    </source>
</evidence>
<name>A0A1W1V313_DESTI</name>
<dbReference type="PANTHER" id="PTHR38455:SF1">
    <property type="entry name" value="DUF951 DOMAIN-CONTAINING PROTEIN"/>
    <property type="match status" value="1"/>
</dbReference>
<dbReference type="PIRSF" id="PIRSF037263">
    <property type="entry name" value="DUF951_bac"/>
    <property type="match status" value="1"/>
</dbReference>
<protein>
    <recommendedName>
        <fullName evidence="3">DUF951 domain-containing protein</fullName>
    </recommendedName>
</protein>
<dbReference type="OrthoDB" id="9802710at2"/>
<reference evidence="1 2" key="1">
    <citation type="submission" date="2017-04" db="EMBL/GenBank/DDBJ databases">
        <authorList>
            <person name="Afonso C.L."/>
            <person name="Miller P.J."/>
            <person name="Scott M.A."/>
            <person name="Spackman E."/>
            <person name="Goraichik I."/>
            <person name="Dimitrov K.M."/>
            <person name="Suarez D.L."/>
            <person name="Swayne D.E."/>
        </authorList>
    </citation>
    <scope>NUCLEOTIDE SEQUENCE [LARGE SCALE GENOMIC DNA]</scope>
    <source>
        <strain evidence="1 2">DSM 11270</strain>
    </source>
</reference>
<dbReference type="InterPro" id="IPR009296">
    <property type="entry name" value="DUF951"/>
</dbReference>
<dbReference type="Pfam" id="PF06107">
    <property type="entry name" value="DUF951"/>
    <property type="match status" value="1"/>
</dbReference>
<gene>
    <name evidence="1" type="ORF">SAMN00017405_1742</name>
</gene>
<evidence type="ECO:0008006" key="3">
    <source>
        <dbReference type="Google" id="ProtNLM"/>
    </source>
</evidence>
<proteinExistence type="predicted"/>